<evidence type="ECO:0000313" key="2">
    <source>
        <dbReference type="Proteomes" id="UP001522662"/>
    </source>
</evidence>
<organism evidence="1 2">
    <name type="scientific">Peteryoungia algae</name>
    <dbReference type="NCBI Taxonomy" id="2919917"/>
    <lineage>
        <taxon>Bacteria</taxon>
        <taxon>Pseudomonadati</taxon>
        <taxon>Pseudomonadota</taxon>
        <taxon>Alphaproteobacteria</taxon>
        <taxon>Hyphomicrobiales</taxon>
        <taxon>Rhizobiaceae</taxon>
        <taxon>Peteryoungia</taxon>
    </lineage>
</organism>
<evidence type="ECO:0000313" key="1">
    <source>
        <dbReference type="EMBL" id="MCJ8237827.1"/>
    </source>
</evidence>
<protein>
    <submittedName>
        <fullName evidence="1">Uncharacterized protein</fullName>
    </submittedName>
</protein>
<name>A0ABT0CXH6_9HYPH</name>
<sequence>MDLEMQEALRSAAEFKARMNRLNVGLASLREHFKRVPVNDHTPVPIKRAHCHPVLGGVLYKDAKMDVPGPNFGVSSLRRAAKCGELETMWTGGNQLVTGAALRTWIAGQSTMKDKKSAVPTNDYVPPRQRTLHEKSLEDAAMDRAANAFAAIDKMMMKSKSQKKKGR</sequence>
<gene>
    <name evidence="1" type="ORF">MKJ03_05770</name>
</gene>
<geneLocation type="plasmid" evidence="1">
    <name>unnamed</name>
</geneLocation>
<dbReference type="EMBL" id="JALAYX010000001">
    <property type="protein sequence ID" value="MCJ8237827.1"/>
    <property type="molecule type" value="Genomic_DNA"/>
</dbReference>
<dbReference type="Proteomes" id="UP001522662">
    <property type="component" value="Unassembled WGS sequence"/>
</dbReference>
<proteinExistence type="predicted"/>
<reference evidence="1 2" key="1">
    <citation type="submission" date="2022-03" db="EMBL/GenBank/DDBJ databases">
        <title>Rhizobium SSM4.3 sp. nov., isolated from Sediment (Gouqi Island).</title>
        <authorList>
            <person name="Chen G."/>
        </authorList>
    </citation>
    <scope>NUCLEOTIDE SEQUENCE [LARGE SCALE GENOMIC DNA]</scope>
    <source>
        <strain evidence="1 2">SSM4.3</strain>
        <plasmid evidence="1">unnamed</plasmid>
    </source>
</reference>
<comment type="caution">
    <text evidence="1">The sequence shown here is derived from an EMBL/GenBank/DDBJ whole genome shotgun (WGS) entry which is preliminary data.</text>
</comment>
<keyword evidence="1" id="KW-0614">Plasmid</keyword>
<dbReference type="RefSeq" id="WP_245135425.1">
    <property type="nucleotide sequence ID" value="NZ_CP128477.1"/>
</dbReference>
<accession>A0ABT0CXH6</accession>
<keyword evidence="2" id="KW-1185">Reference proteome</keyword>